<dbReference type="EMBL" id="FMHG01000001">
    <property type="protein sequence ID" value="SCJ45187.1"/>
    <property type="molecule type" value="Genomic_DNA"/>
</dbReference>
<proteinExistence type="predicted"/>
<evidence type="ECO:0000259" key="1">
    <source>
        <dbReference type="Pfam" id="PF10105"/>
    </source>
</evidence>
<name>A0A1C6GJ57_9FIRM</name>
<feature type="domain" description="DUF2344" evidence="1">
    <location>
        <begin position="7"/>
        <end position="189"/>
    </location>
</feature>
<dbReference type="InterPro" id="IPR018768">
    <property type="entry name" value="DUF2344"/>
</dbReference>
<protein>
    <submittedName>
        <fullName evidence="2">Uncharacterized protein conserved in bacteria</fullName>
    </submittedName>
</protein>
<gene>
    <name evidence="2" type="ORF">SAMEA3545359_00408</name>
</gene>
<sequence length="223" mass="25300">MEPLKTVRLWFEKTGRAKYISHLDLVRCVTRALKRSGLPVWYTQGFNPHIYLTFALPLSLGQESCCEIMQFRLVEEVEMQEVARRLDVALPEELRVRTAYDASEGRDFTKIAAARYQLRLQGDKKPLALASALQKFVEQSAIITSKKTKKGIKEVDIRPMLLDAEVRAEKEACAATLRCAAGTQKNLNPALLLDAFCTQTGCQLSVQRIFRDQLYDTEGALFR</sequence>
<dbReference type="AlphaFoldDB" id="A0A1C6GJ57"/>
<accession>A0A1C6GJ57</accession>
<organism evidence="2">
    <name type="scientific">uncultured Anaerotruncus sp</name>
    <dbReference type="NCBI Taxonomy" id="905011"/>
    <lineage>
        <taxon>Bacteria</taxon>
        <taxon>Bacillati</taxon>
        <taxon>Bacillota</taxon>
        <taxon>Clostridia</taxon>
        <taxon>Eubacteriales</taxon>
        <taxon>Oscillospiraceae</taxon>
        <taxon>Anaerotruncus</taxon>
        <taxon>environmental samples</taxon>
    </lineage>
</organism>
<reference evidence="2" key="1">
    <citation type="submission" date="2015-09" db="EMBL/GenBank/DDBJ databases">
        <authorList>
            <consortium name="Pathogen Informatics"/>
        </authorList>
    </citation>
    <scope>NUCLEOTIDE SEQUENCE</scope>
    <source>
        <strain evidence="2">2789STDY5834896</strain>
    </source>
</reference>
<dbReference type="NCBIfam" id="TIGR03936">
    <property type="entry name" value="sam_1_link_chp"/>
    <property type="match status" value="1"/>
</dbReference>
<dbReference type="Pfam" id="PF10105">
    <property type="entry name" value="DUF2344"/>
    <property type="match status" value="1"/>
</dbReference>
<evidence type="ECO:0000313" key="2">
    <source>
        <dbReference type="EMBL" id="SCJ45187.1"/>
    </source>
</evidence>